<dbReference type="Pfam" id="PF00186">
    <property type="entry name" value="DHFR_1"/>
    <property type="match status" value="1"/>
</dbReference>
<keyword evidence="6 8" id="KW-0560">Oxidoreductase</keyword>
<dbReference type="PIRSF" id="PIRSF000194">
    <property type="entry name" value="DHFR"/>
    <property type="match status" value="1"/>
</dbReference>
<dbReference type="GO" id="GO:0016301">
    <property type="term" value="F:kinase activity"/>
    <property type="evidence" value="ECO:0007669"/>
    <property type="project" value="UniProtKB-KW"/>
</dbReference>
<sequence>MPSSTPNPESRTPNPESCLSIIVAMAKNRTIGINNTLPWRIPGDLQHFKKLTMGHHLIMGRKTSDSIGKPLPGRTTVVVSRDHSLKIDGCIVAHSLPEAIASCTSDPQIFVVGGADIYAQALGLADTLLITEIQQEIAGDAWFPEFNRSEWLEVSREKHSQETPQPLEYHFVTYRRNGR</sequence>
<comment type="pathway">
    <text evidence="1 8">Cofactor biosynthesis; tetrahydrofolate biosynthesis; 5,6,7,8-tetrahydrofolate from 7,8-dihydrofolate: step 1/1.</text>
</comment>
<dbReference type="GO" id="GO:0046655">
    <property type="term" value="P:folic acid metabolic process"/>
    <property type="evidence" value="ECO:0007669"/>
    <property type="project" value="TreeGrafter"/>
</dbReference>
<evidence type="ECO:0000313" key="11">
    <source>
        <dbReference type="Proteomes" id="UP000176938"/>
    </source>
</evidence>
<dbReference type="EMBL" id="METP01000038">
    <property type="protein sequence ID" value="OGC05614.1"/>
    <property type="molecule type" value="Genomic_DNA"/>
</dbReference>
<evidence type="ECO:0000256" key="8">
    <source>
        <dbReference type="PIRNR" id="PIRNR000194"/>
    </source>
</evidence>
<dbReference type="InterPro" id="IPR012259">
    <property type="entry name" value="DHFR"/>
</dbReference>
<accession>A0A1F4RBR0</accession>
<dbReference type="CDD" id="cd00209">
    <property type="entry name" value="DHFR"/>
    <property type="match status" value="1"/>
</dbReference>
<evidence type="ECO:0000256" key="5">
    <source>
        <dbReference type="ARBA" id="ARBA00022857"/>
    </source>
</evidence>
<dbReference type="UniPathway" id="UPA00077">
    <property type="reaction ID" value="UER00158"/>
</dbReference>
<evidence type="ECO:0000256" key="7">
    <source>
        <dbReference type="ARBA" id="ARBA00025067"/>
    </source>
</evidence>
<reference evidence="10 11" key="1">
    <citation type="journal article" date="2016" name="Nat. Commun.">
        <title>Thousands of microbial genomes shed light on interconnected biogeochemical processes in an aquifer system.</title>
        <authorList>
            <person name="Anantharaman K."/>
            <person name="Brown C.T."/>
            <person name="Hug L.A."/>
            <person name="Sharon I."/>
            <person name="Castelle C.J."/>
            <person name="Probst A.J."/>
            <person name="Thomas B.C."/>
            <person name="Singh A."/>
            <person name="Wilkins M.J."/>
            <person name="Karaoz U."/>
            <person name="Brodie E.L."/>
            <person name="Williams K.H."/>
            <person name="Hubbard S.S."/>
            <person name="Banfield J.F."/>
        </authorList>
    </citation>
    <scope>NUCLEOTIDE SEQUENCE [LARGE SCALE GENOMIC DNA]</scope>
</reference>
<dbReference type="Gene3D" id="3.40.430.10">
    <property type="entry name" value="Dihydrofolate Reductase, subunit A"/>
    <property type="match status" value="1"/>
</dbReference>
<organism evidence="10 11">
    <name type="scientific">candidate division WOR-1 bacterium RIFCSPLOWO2_02_FULL_46_20</name>
    <dbReference type="NCBI Taxonomy" id="1802567"/>
    <lineage>
        <taxon>Bacteria</taxon>
        <taxon>Bacillati</taxon>
        <taxon>Saganbacteria</taxon>
    </lineage>
</organism>
<feature type="domain" description="DHFR" evidence="9">
    <location>
        <begin position="18"/>
        <end position="176"/>
    </location>
</feature>
<evidence type="ECO:0000256" key="6">
    <source>
        <dbReference type="ARBA" id="ARBA00023002"/>
    </source>
</evidence>
<dbReference type="AlphaFoldDB" id="A0A1F4RBR0"/>
<comment type="similarity">
    <text evidence="2 8">Belongs to the dihydrofolate reductase family.</text>
</comment>
<dbReference type="PRINTS" id="PR00070">
    <property type="entry name" value="DHFR"/>
</dbReference>
<name>A0A1F4RBR0_UNCSA</name>
<dbReference type="GO" id="GO:0070401">
    <property type="term" value="F:NADP+ binding"/>
    <property type="evidence" value="ECO:0007669"/>
    <property type="project" value="UniProtKB-ARBA"/>
</dbReference>
<dbReference type="GO" id="GO:0005829">
    <property type="term" value="C:cytosol"/>
    <property type="evidence" value="ECO:0007669"/>
    <property type="project" value="TreeGrafter"/>
</dbReference>
<comment type="catalytic activity">
    <reaction evidence="8">
        <text>(6S)-5,6,7,8-tetrahydrofolate + NADP(+) = 7,8-dihydrofolate + NADPH + H(+)</text>
        <dbReference type="Rhea" id="RHEA:15009"/>
        <dbReference type="ChEBI" id="CHEBI:15378"/>
        <dbReference type="ChEBI" id="CHEBI:57451"/>
        <dbReference type="ChEBI" id="CHEBI:57453"/>
        <dbReference type="ChEBI" id="CHEBI:57783"/>
        <dbReference type="ChEBI" id="CHEBI:58349"/>
        <dbReference type="EC" id="1.5.1.3"/>
    </reaction>
</comment>
<dbReference type="SUPFAM" id="SSF53597">
    <property type="entry name" value="Dihydrofolate reductase-like"/>
    <property type="match status" value="1"/>
</dbReference>
<keyword evidence="4 8" id="KW-0554">One-carbon metabolism</keyword>
<dbReference type="EC" id="1.5.1.3" evidence="3 8"/>
<dbReference type="InterPro" id="IPR001796">
    <property type="entry name" value="DHFR_dom"/>
</dbReference>
<evidence type="ECO:0000256" key="3">
    <source>
        <dbReference type="ARBA" id="ARBA00012856"/>
    </source>
</evidence>
<evidence type="ECO:0000313" key="10">
    <source>
        <dbReference type="EMBL" id="OGC05614.1"/>
    </source>
</evidence>
<dbReference type="GO" id="GO:0046452">
    <property type="term" value="P:dihydrofolate metabolic process"/>
    <property type="evidence" value="ECO:0007669"/>
    <property type="project" value="TreeGrafter"/>
</dbReference>
<dbReference type="PROSITE" id="PS51330">
    <property type="entry name" value="DHFR_2"/>
    <property type="match status" value="1"/>
</dbReference>
<dbReference type="PANTHER" id="PTHR48069:SF3">
    <property type="entry name" value="DIHYDROFOLATE REDUCTASE"/>
    <property type="match status" value="1"/>
</dbReference>
<dbReference type="GO" id="GO:0046654">
    <property type="term" value="P:tetrahydrofolate biosynthetic process"/>
    <property type="evidence" value="ECO:0007669"/>
    <property type="project" value="UniProtKB-UniPathway"/>
</dbReference>
<dbReference type="PANTHER" id="PTHR48069">
    <property type="entry name" value="DIHYDROFOLATE REDUCTASE"/>
    <property type="match status" value="1"/>
</dbReference>
<proteinExistence type="inferred from homology"/>
<comment type="caution">
    <text evidence="10">The sequence shown here is derived from an EMBL/GenBank/DDBJ whole genome shotgun (WGS) entry which is preliminary data.</text>
</comment>
<keyword evidence="10" id="KW-0418">Kinase</keyword>
<dbReference type="Proteomes" id="UP000176938">
    <property type="component" value="Unassembled WGS sequence"/>
</dbReference>
<dbReference type="GO" id="GO:0006730">
    <property type="term" value="P:one-carbon metabolic process"/>
    <property type="evidence" value="ECO:0007669"/>
    <property type="project" value="UniProtKB-KW"/>
</dbReference>
<evidence type="ECO:0000256" key="2">
    <source>
        <dbReference type="ARBA" id="ARBA00009539"/>
    </source>
</evidence>
<comment type="function">
    <text evidence="7 8">Key enzyme in folate metabolism. Catalyzes an essential reaction for de novo glycine and purine synthesis, and for DNA precursor synthesis.</text>
</comment>
<dbReference type="GO" id="GO:0004146">
    <property type="term" value="F:dihydrofolate reductase activity"/>
    <property type="evidence" value="ECO:0007669"/>
    <property type="project" value="UniProtKB-EC"/>
</dbReference>
<evidence type="ECO:0000256" key="4">
    <source>
        <dbReference type="ARBA" id="ARBA00022563"/>
    </source>
</evidence>
<keyword evidence="5 8" id="KW-0521">NADP</keyword>
<dbReference type="InterPro" id="IPR024072">
    <property type="entry name" value="DHFR-like_dom_sf"/>
</dbReference>
<dbReference type="FunFam" id="3.40.430.10:FF:000001">
    <property type="entry name" value="Dihydrofolate reductase"/>
    <property type="match status" value="1"/>
</dbReference>
<gene>
    <name evidence="10" type="ORF">A3H38_01805</name>
</gene>
<evidence type="ECO:0000256" key="1">
    <source>
        <dbReference type="ARBA" id="ARBA00004903"/>
    </source>
</evidence>
<protein>
    <recommendedName>
        <fullName evidence="3 8">Dihydrofolate reductase</fullName>
        <ecNumber evidence="3 8">1.5.1.3</ecNumber>
    </recommendedName>
</protein>
<keyword evidence="10" id="KW-0808">Transferase</keyword>
<evidence type="ECO:0000259" key="9">
    <source>
        <dbReference type="PROSITE" id="PS51330"/>
    </source>
</evidence>